<sequence length="124" mass="14757">MSRTISHIPARHSGTGGPWYERPRGRPYRQVSLRALRYSAAHLTEAARRRRRPIPEEIRHHLEIYDYASAFRPSPWMRHAADVAERRARQTARLRIRRAVLLADFEDADIPPWRHRHGALWHSW</sequence>
<organism evidence="2 3">
    <name type="scientific">Actinacidiphila oryziradicis</name>
    <dbReference type="NCBI Taxonomy" id="2571141"/>
    <lineage>
        <taxon>Bacteria</taxon>
        <taxon>Bacillati</taxon>
        <taxon>Actinomycetota</taxon>
        <taxon>Actinomycetes</taxon>
        <taxon>Kitasatosporales</taxon>
        <taxon>Streptomycetaceae</taxon>
        <taxon>Actinacidiphila</taxon>
    </lineage>
</organism>
<evidence type="ECO:0000313" key="2">
    <source>
        <dbReference type="EMBL" id="TKA11975.1"/>
    </source>
</evidence>
<protein>
    <submittedName>
        <fullName evidence="2">Uncharacterized protein</fullName>
    </submittedName>
</protein>
<name>A0A4U0T8W5_9ACTN</name>
<keyword evidence="3" id="KW-1185">Reference proteome</keyword>
<dbReference type="Proteomes" id="UP000305778">
    <property type="component" value="Unassembled WGS sequence"/>
</dbReference>
<dbReference type="RefSeq" id="WP_136722970.1">
    <property type="nucleotide sequence ID" value="NZ_SUMC01000006.1"/>
</dbReference>
<evidence type="ECO:0000256" key="1">
    <source>
        <dbReference type="SAM" id="MobiDB-lite"/>
    </source>
</evidence>
<proteinExistence type="predicted"/>
<accession>A0A4U0T8W5</accession>
<gene>
    <name evidence="2" type="ORF">FCI23_09200</name>
</gene>
<comment type="caution">
    <text evidence="2">The sequence shown here is derived from an EMBL/GenBank/DDBJ whole genome shotgun (WGS) entry which is preliminary data.</text>
</comment>
<dbReference type="OrthoDB" id="4250639at2"/>
<reference evidence="2 3" key="1">
    <citation type="submission" date="2019-04" db="EMBL/GenBank/DDBJ databases">
        <title>Streptomyces oryziradicis sp. nov., a novel actinomycete isolated from rhizosphere soil of rice (Oryza sativa L.).</title>
        <authorList>
            <person name="Li C."/>
        </authorList>
    </citation>
    <scope>NUCLEOTIDE SEQUENCE [LARGE SCALE GENOMIC DNA]</scope>
    <source>
        <strain evidence="2 3">NEAU-C40</strain>
    </source>
</reference>
<dbReference type="AlphaFoldDB" id="A0A4U0T8W5"/>
<dbReference type="EMBL" id="SUMC01000006">
    <property type="protein sequence ID" value="TKA11975.1"/>
    <property type="molecule type" value="Genomic_DNA"/>
</dbReference>
<evidence type="ECO:0000313" key="3">
    <source>
        <dbReference type="Proteomes" id="UP000305778"/>
    </source>
</evidence>
<feature type="region of interest" description="Disordered" evidence="1">
    <location>
        <begin position="1"/>
        <end position="23"/>
    </location>
</feature>